<organism evidence="2 3">
    <name type="scientific">Carnegiea gigantea</name>
    <dbReference type="NCBI Taxonomy" id="171969"/>
    <lineage>
        <taxon>Eukaryota</taxon>
        <taxon>Viridiplantae</taxon>
        <taxon>Streptophyta</taxon>
        <taxon>Embryophyta</taxon>
        <taxon>Tracheophyta</taxon>
        <taxon>Spermatophyta</taxon>
        <taxon>Magnoliopsida</taxon>
        <taxon>eudicotyledons</taxon>
        <taxon>Gunneridae</taxon>
        <taxon>Pentapetalae</taxon>
        <taxon>Caryophyllales</taxon>
        <taxon>Cactineae</taxon>
        <taxon>Cactaceae</taxon>
        <taxon>Cactoideae</taxon>
        <taxon>Echinocereeae</taxon>
        <taxon>Carnegiea</taxon>
    </lineage>
</organism>
<dbReference type="PANTHER" id="PTHR11538">
    <property type="entry name" value="PHENYLALANYL-TRNA SYNTHETASE"/>
    <property type="match status" value="1"/>
</dbReference>
<feature type="domain" description="25S rRNA (uridine-N(3))-methyltransferase BMT5-like" evidence="1">
    <location>
        <begin position="54"/>
        <end position="150"/>
    </location>
</feature>
<dbReference type="OrthoDB" id="273345at2759"/>
<dbReference type="Proteomes" id="UP001153076">
    <property type="component" value="Unassembled WGS sequence"/>
</dbReference>
<dbReference type="GO" id="GO:0070042">
    <property type="term" value="F:rRNA (uridine-N3-)-methyltransferase activity"/>
    <property type="evidence" value="ECO:0007669"/>
    <property type="project" value="InterPro"/>
</dbReference>
<dbReference type="GO" id="GO:0070475">
    <property type="term" value="P:rRNA base methylation"/>
    <property type="evidence" value="ECO:0007669"/>
    <property type="project" value="InterPro"/>
</dbReference>
<protein>
    <recommendedName>
        <fullName evidence="1">25S rRNA (uridine-N(3))-methyltransferase BMT5-like domain-containing protein</fullName>
    </recommendedName>
</protein>
<dbReference type="Pfam" id="PF10354">
    <property type="entry name" value="BMT5-like"/>
    <property type="match status" value="1"/>
</dbReference>
<sequence length="158" mass="17491">MDEILSAVLDDKGIGGRDYHDVHIIEAHQAAPAASATVSGSMTIGGYDKEQRILVVGDGDFSFSLSMAVAFGSAPNLFATSLDSFEFLMENFMWSVYNIKELKARGCKVLHCVDATQMGNHPELSQIKFDRIIFNFPLAGFFPREVPRQLQIQSVHYS</sequence>
<comment type="caution">
    <text evidence="2">The sequence shown here is derived from an EMBL/GenBank/DDBJ whole genome shotgun (WGS) entry which is preliminary data.</text>
</comment>
<evidence type="ECO:0000259" key="1">
    <source>
        <dbReference type="Pfam" id="PF10354"/>
    </source>
</evidence>
<keyword evidence="3" id="KW-1185">Reference proteome</keyword>
<accession>A0A9Q1GRR6</accession>
<name>A0A9Q1GRR6_9CARY</name>
<dbReference type="AlphaFoldDB" id="A0A9Q1GRR6"/>
<proteinExistence type="predicted"/>
<dbReference type="GO" id="GO:0005737">
    <property type="term" value="C:cytoplasm"/>
    <property type="evidence" value="ECO:0007669"/>
    <property type="project" value="TreeGrafter"/>
</dbReference>
<gene>
    <name evidence="2" type="ORF">Cgig2_023863</name>
</gene>
<reference evidence="2" key="1">
    <citation type="submission" date="2022-04" db="EMBL/GenBank/DDBJ databases">
        <title>Carnegiea gigantea Genome sequencing and assembly v2.</title>
        <authorList>
            <person name="Copetti D."/>
            <person name="Sanderson M.J."/>
            <person name="Burquez A."/>
            <person name="Wojciechowski M.F."/>
        </authorList>
    </citation>
    <scope>NUCLEOTIDE SEQUENCE</scope>
    <source>
        <strain evidence="2">SGP5-SGP5p</strain>
        <tissue evidence="2">Aerial part</tissue>
    </source>
</reference>
<dbReference type="EMBL" id="JAKOGI010001731">
    <property type="protein sequence ID" value="KAJ8424242.1"/>
    <property type="molecule type" value="Genomic_DNA"/>
</dbReference>
<evidence type="ECO:0000313" key="3">
    <source>
        <dbReference type="Proteomes" id="UP001153076"/>
    </source>
</evidence>
<dbReference type="InterPro" id="IPR019446">
    <property type="entry name" value="BMT5-like"/>
</dbReference>
<evidence type="ECO:0000313" key="2">
    <source>
        <dbReference type="EMBL" id="KAJ8424242.1"/>
    </source>
</evidence>
<dbReference type="PANTHER" id="PTHR11538:SF70">
    <property type="entry name" value="25S RRNA (URIDINE-N(3))-METHYLTRANSFERASE BMT5-LIKE DOMAIN-CONTAINING PROTEIN"/>
    <property type="match status" value="1"/>
</dbReference>